<name>A0A520RYF7_9GAMM</name>
<keyword evidence="2 7" id="KW-0812">Transmembrane</keyword>
<dbReference type="Gene3D" id="3.30.1490.480">
    <property type="entry name" value="Endolytic murein transglycosylase"/>
    <property type="match status" value="1"/>
</dbReference>
<comment type="caution">
    <text evidence="8">The sequence shown here is derived from an EMBL/GenBank/DDBJ whole genome shotgun (WGS) entry which is preliminary data.</text>
</comment>
<gene>
    <name evidence="7 8" type="primary">mltG</name>
    <name evidence="8" type="ORF">EVA68_07485</name>
</gene>
<protein>
    <recommendedName>
        <fullName evidence="7">Endolytic murein transglycosylase</fullName>
        <ecNumber evidence="7">4.2.2.29</ecNumber>
    </recommendedName>
    <alternativeName>
        <fullName evidence="7">Peptidoglycan lytic transglycosylase</fullName>
    </alternativeName>
    <alternativeName>
        <fullName evidence="7">Peptidoglycan polymerization terminase</fullName>
    </alternativeName>
</protein>
<dbReference type="EC" id="4.2.2.29" evidence="7"/>
<sequence length="350" mass="39632">MIKNIPLKSVKKGLIIATLILASIAITGTIFIYKQLNSSINWTSNKTFIIKSGAGVEKIIKQLSEDKVITAPEEILRIYALVTRFRGTLKAGEYDLSETRTPIEILALFRSGKVLVRRITFIEGWTFAEWRNHLKKSPFITHILGDTEDEKLMFGIAGKPDLAPEGWFFPDTYQFTRGDSDIQILRRAHRKMTNILEEEWSIRTVGNSITNIYDALILASIIESETGVDEDRGKISQVFVRRLNRNIRLQSDPTVIYGLGRTFDGNLTKNDLRKKTPFNTYTNFGLPRTPIGMPSLASIKAALNPEKTEYLYFVGKGDGASYFSKTLAEHNRAVELYQRSGRLKNYQSAP</sequence>
<feature type="transmembrane region" description="Helical" evidence="7">
    <location>
        <begin position="12"/>
        <end position="33"/>
    </location>
</feature>
<dbReference type="EMBL" id="SHAG01000043">
    <property type="protein sequence ID" value="RZO75217.1"/>
    <property type="molecule type" value="Genomic_DNA"/>
</dbReference>
<keyword evidence="1 7" id="KW-1003">Cell membrane</keyword>
<accession>A0A520RYF7</accession>
<evidence type="ECO:0000256" key="3">
    <source>
        <dbReference type="ARBA" id="ARBA00022989"/>
    </source>
</evidence>
<evidence type="ECO:0000256" key="6">
    <source>
        <dbReference type="ARBA" id="ARBA00023316"/>
    </source>
</evidence>
<proteinExistence type="inferred from homology"/>
<dbReference type="GO" id="GO:0071555">
    <property type="term" value="P:cell wall organization"/>
    <property type="evidence" value="ECO:0007669"/>
    <property type="project" value="UniProtKB-KW"/>
</dbReference>
<evidence type="ECO:0000313" key="8">
    <source>
        <dbReference type="EMBL" id="RZO75217.1"/>
    </source>
</evidence>
<dbReference type="CDD" id="cd08010">
    <property type="entry name" value="MltG_like"/>
    <property type="match status" value="1"/>
</dbReference>
<comment type="similarity">
    <text evidence="7">Belongs to the transglycosylase MltG family.</text>
</comment>
<evidence type="ECO:0000256" key="2">
    <source>
        <dbReference type="ARBA" id="ARBA00022692"/>
    </source>
</evidence>
<dbReference type="Proteomes" id="UP000316199">
    <property type="component" value="Unassembled WGS sequence"/>
</dbReference>
<dbReference type="GO" id="GO:0005886">
    <property type="term" value="C:plasma membrane"/>
    <property type="evidence" value="ECO:0007669"/>
    <property type="project" value="UniProtKB-SubCell"/>
</dbReference>
<comment type="subcellular location">
    <subcellularLocation>
        <location evidence="7">Cell inner membrane</location>
        <topology evidence="7">Single-pass membrane protein</topology>
    </subcellularLocation>
</comment>
<keyword evidence="4 7" id="KW-0472">Membrane</keyword>
<comment type="function">
    <text evidence="7">Functions as a peptidoglycan terminase that cleaves nascent peptidoglycan strands endolytically to terminate their elongation.</text>
</comment>
<evidence type="ECO:0000256" key="7">
    <source>
        <dbReference type="HAMAP-Rule" id="MF_02065"/>
    </source>
</evidence>
<dbReference type="InterPro" id="IPR003770">
    <property type="entry name" value="MLTG-like"/>
</dbReference>
<keyword evidence="7" id="KW-0997">Cell inner membrane</keyword>
<evidence type="ECO:0000313" key="9">
    <source>
        <dbReference type="Proteomes" id="UP000316199"/>
    </source>
</evidence>
<reference evidence="8 9" key="1">
    <citation type="submission" date="2019-02" db="EMBL/GenBank/DDBJ databases">
        <title>Prokaryotic population dynamics and viral predation in marine succession experiment using metagenomics: the confinement effect.</title>
        <authorList>
            <person name="Haro-Moreno J.M."/>
            <person name="Rodriguez-Valera F."/>
            <person name="Lopez-Perez M."/>
        </authorList>
    </citation>
    <scope>NUCLEOTIDE SEQUENCE [LARGE SCALE GENOMIC DNA]</scope>
    <source>
        <strain evidence="8">MED-G157</strain>
    </source>
</reference>
<evidence type="ECO:0000256" key="1">
    <source>
        <dbReference type="ARBA" id="ARBA00022475"/>
    </source>
</evidence>
<evidence type="ECO:0000256" key="5">
    <source>
        <dbReference type="ARBA" id="ARBA00023239"/>
    </source>
</evidence>
<dbReference type="AlphaFoldDB" id="A0A520RYF7"/>
<dbReference type="Pfam" id="PF02618">
    <property type="entry name" value="YceG"/>
    <property type="match status" value="1"/>
</dbReference>
<evidence type="ECO:0000256" key="4">
    <source>
        <dbReference type="ARBA" id="ARBA00023136"/>
    </source>
</evidence>
<keyword evidence="6 7" id="KW-0961">Cell wall biogenesis/degradation</keyword>
<dbReference type="Gene3D" id="3.30.160.60">
    <property type="entry name" value="Classic Zinc Finger"/>
    <property type="match status" value="1"/>
</dbReference>
<dbReference type="GO" id="GO:0009252">
    <property type="term" value="P:peptidoglycan biosynthetic process"/>
    <property type="evidence" value="ECO:0007669"/>
    <property type="project" value="UniProtKB-UniRule"/>
</dbReference>
<dbReference type="HAMAP" id="MF_02065">
    <property type="entry name" value="MltG"/>
    <property type="match status" value="1"/>
</dbReference>
<comment type="catalytic activity">
    <reaction evidence="7">
        <text>a peptidoglycan chain = a peptidoglycan chain with N-acetyl-1,6-anhydromuramyl-[peptide] at the reducing end + a peptidoglycan chain with N-acetylglucosamine at the non-reducing end.</text>
        <dbReference type="EC" id="4.2.2.29"/>
    </reaction>
</comment>
<organism evidence="8 9">
    <name type="scientific">OM182 bacterium</name>
    <dbReference type="NCBI Taxonomy" id="2510334"/>
    <lineage>
        <taxon>Bacteria</taxon>
        <taxon>Pseudomonadati</taxon>
        <taxon>Pseudomonadota</taxon>
        <taxon>Gammaproteobacteria</taxon>
        <taxon>OMG group</taxon>
        <taxon>OM182 clade</taxon>
    </lineage>
</organism>
<dbReference type="PANTHER" id="PTHR30518:SF2">
    <property type="entry name" value="ENDOLYTIC MUREIN TRANSGLYCOSYLASE"/>
    <property type="match status" value="1"/>
</dbReference>
<keyword evidence="5 7" id="KW-0456">Lyase</keyword>
<keyword evidence="3 7" id="KW-1133">Transmembrane helix</keyword>
<dbReference type="PANTHER" id="PTHR30518">
    <property type="entry name" value="ENDOLYTIC MUREIN TRANSGLYCOSYLASE"/>
    <property type="match status" value="1"/>
</dbReference>
<feature type="site" description="Important for catalytic activity" evidence="7">
    <location>
        <position position="225"/>
    </location>
</feature>
<dbReference type="GO" id="GO:0008932">
    <property type="term" value="F:lytic endotransglycosylase activity"/>
    <property type="evidence" value="ECO:0007669"/>
    <property type="project" value="UniProtKB-UniRule"/>
</dbReference>
<dbReference type="NCBIfam" id="TIGR00247">
    <property type="entry name" value="endolytic transglycosylase MltG"/>
    <property type="match status" value="1"/>
</dbReference>